<dbReference type="PATRIC" id="fig|1234597.4.peg.4454"/>
<evidence type="ECO:0000256" key="1">
    <source>
        <dbReference type="SAM" id="MobiDB-lite"/>
    </source>
</evidence>
<dbReference type="EMBL" id="AOGE01000066">
    <property type="protein sequence ID" value="ELT47050.1"/>
    <property type="molecule type" value="Genomic_DNA"/>
</dbReference>
<evidence type="ECO:0000313" key="2">
    <source>
        <dbReference type="EMBL" id="ELT47050.1"/>
    </source>
</evidence>
<dbReference type="Proteomes" id="UP000011971">
    <property type="component" value="Unassembled WGS sequence"/>
</dbReference>
<organism evidence="2 3">
    <name type="scientific">Brucella intermedia M86</name>
    <dbReference type="NCBI Taxonomy" id="1234597"/>
    <lineage>
        <taxon>Bacteria</taxon>
        <taxon>Pseudomonadati</taxon>
        <taxon>Pseudomonadota</taxon>
        <taxon>Alphaproteobacteria</taxon>
        <taxon>Hyphomicrobiales</taxon>
        <taxon>Brucellaceae</taxon>
        <taxon>Brucella/Ochrobactrum group</taxon>
        <taxon>Brucella</taxon>
    </lineage>
</organism>
<evidence type="ECO:0008006" key="4">
    <source>
        <dbReference type="Google" id="ProtNLM"/>
    </source>
</evidence>
<accession>M5JKI8</accession>
<proteinExistence type="predicted"/>
<feature type="region of interest" description="Disordered" evidence="1">
    <location>
        <begin position="94"/>
        <end position="115"/>
    </location>
</feature>
<protein>
    <recommendedName>
        <fullName evidence="4">Phage protein</fullName>
    </recommendedName>
</protein>
<name>M5JKI8_9HYPH</name>
<dbReference type="AlphaFoldDB" id="M5JKI8"/>
<gene>
    <name evidence="2" type="ORF">D584_21586</name>
</gene>
<comment type="caution">
    <text evidence="2">The sequence shown here is derived from an EMBL/GenBank/DDBJ whole genome shotgun (WGS) entry which is preliminary data.</text>
</comment>
<evidence type="ECO:0000313" key="3">
    <source>
        <dbReference type="Proteomes" id="UP000011971"/>
    </source>
</evidence>
<sequence>MKVAAKINDNKYLVEMTSDEIARAAGYDSDWDGEFSKAIGYPARSNGLRIGTTIAVNAAYTFHRQISEHSDKAKSSASVLRALAEMLENGLPGVVLTPVEDKPKPEPAEGAAGAE</sequence>
<dbReference type="RefSeq" id="WP_006472866.1">
    <property type="nucleotide sequence ID" value="NZ_AOGE01000066.1"/>
</dbReference>
<reference evidence="2 3" key="1">
    <citation type="journal article" date="2013" name="Gut Pathog.">
        <title>Draft genome of Ochrobactrum intermedium strain M86 isolated from non-ulcer dyspeptic individual from India.</title>
        <authorList>
            <person name="Kulkarni G."/>
            <person name="Dhotre D."/>
            <person name="Dharne M."/>
            <person name="Shetty S."/>
            <person name="Chowdhury S."/>
            <person name="Misra V."/>
            <person name="Misra S."/>
            <person name="Patole M."/>
            <person name="Shouche Y."/>
        </authorList>
    </citation>
    <scope>NUCLEOTIDE SEQUENCE [LARGE SCALE GENOMIC DNA]</scope>
    <source>
        <strain evidence="2 3">M86</strain>
    </source>
</reference>